<name>A0A173Z022_9FIRM</name>
<dbReference type="InterPro" id="IPR018579">
    <property type="entry name" value="Restrct_endonuc_II_LlaJI"/>
</dbReference>
<protein>
    <submittedName>
        <fullName evidence="1">LlaJI restriction endonuclease</fullName>
    </submittedName>
</protein>
<keyword evidence="1" id="KW-0540">Nuclease</keyword>
<keyword evidence="1" id="KW-0378">Hydrolase</keyword>
<dbReference type="RefSeq" id="WP_055057548.1">
    <property type="nucleotide sequence ID" value="NZ_CYZP01000005.1"/>
</dbReference>
<organism evidence="1 2">
    <name type="scientific">Blautia obeum</name>
    <dbReference type="NCBI Taxonomy" id="40520"/>
    <lineage>
        <taxon>Bacteria</taxon>
        <taxon>Bacillati</taxon>
        <taxon>Bacillota</taxon>
        <taxon>Clostridia</taxon>
        <taxon>Lachnospirales</taxon>
        <taxon>Lachnospiraceae</taxon>
        <taxon>Blautia</taxon>
    </lineage>
</organism>
<evidence type="ECO:0000313" key="2">
    <source>
        <dbReference type="Proteomes" id="UP000095645"/>
    </source>
</evidence>
<keyword evidence="1" id="KW-0255">Endonuclease</keyword>
<dbReference type="Pfam" id="PF09563">
    <property type="entry name" value="RE_LlaJI"/>
    <property type="match status" value="1"/>
</dbReference>
<dbReference type="AlphaFoldDB" id="A0A173Z022"/>
<proteinExistence type="predicted"/>
<dbReference type="EMBL" id="CYZP01000005">
    <property type="protein sequence ID" value="CUN69801.1"/>
    <property type="molecule type" value="Genomic_DNA"/>
</dbReference>
<dbReference type="Proteomes" id="UP000095645">
    <property type="component" value="Unassembled WGS sequence"/>
</dbReference>
<accession>A0A173Z022</accession>
<sequence length="432" mass="50034">MDIDSALKVADGEDIRNRCHVNSNEDGDRFVGVKADSDKAMVYFPIGYQLPETDQEIRTDIKHLIQVLSEFTSKDDRLLSINKFAAPQTVDFPINAYRAVMEFYFSLGGKYYIETDPVFRTSPTGNQHWPRTFRNQTPLVQQSPNGVSSLIYTDFTVRSSTPNDNKTITQINRFCVYEAFLKLGWLYVPYMPEKPGACPDVKTSIQIVRSKLGNTNDDRKRNLFQGMLDMLEYMDEKTSESTFYFGTDDFDHVWEKLIDRAFGEKNKDQYFPRTRWLLDFGKYKEKHPLMPDSIMIYNEKYYVLDAKCYRYGWTGNPDHLPNASSISKQVTYGEYLEKAHSIDNDSLFNAFIMPYNMKKNFFGLTEPVGTIGEAVSDWKTNKLNYERIQGIVIDTRYLMYHYTGNPLKSKVALANCIETVLKRLAVPPRSKK</sequence>
<dbReference type="GO" id="GO:0004519">
    <property type="term" value="F:endonuclease activity"/>
    <property type="evidence" value="ECO:0007669"/>
    <property type="project" value="UniProtKB-KW"/>
</dbReference>
<reference evidence="1 2" key="1">
    <citation type="submission" date="2015-09" db="EMBL/GenBank/DDBJ databases">
        <authorList>
            <consortium name="Pathogen Informatics"/>
        </authorList>
    </citation>
    <scope>NUCLEOTIDE SEQUENCE [LARGE SCALE GENOMIC DNA]</scope>
    <source>
        <strain evidence="1 2">2789STDY5834861</strain>
    </source>
</reference>
<gene>
    <name evidence="1" type="ORF">ERS852476_00840</name>
</gene>
<evidence type="ECO:0000313" key="1">
    <source>
        <dbReference type="EMBL" id="CUN69801.1"/>
    </source>
</evidence>